<accession>A0A821KU40</accession>
<protein>
    <submittedName>
        <fullName evidence="1">Uncharacterized protein</fullName>
    </submittedName>
</protein>
<dbReference type="AlphaFoldDB" id="A0A821KU40"/>
<organism evidence="1 2">
    <name type="scientific">Rotaria magnacalcarata</name>
    <dbReference type="NCBI Taxonomy" id="392030"/>
    <lineage>
        <taxon>Eukaryota</taxon>
        <taxon>Metazoa</taxon>
        <taxon>Spiralia</taxon>
        <taxon>Gnathifera</taxon>
        <taxon>Rotifera</taxon>
        <taxon>Eurotatoria</taxon>
        <taxon>Bdelloidea</taxon>
        <taxon>Philodinida</taxon>
        <taxon>Philodinidae</taxon>
        <taxon>Rotaria</taxon>
    </lineage>
</organism>
<name>A0A821KU40_9BILA</name>
<gene>
    <name evidence="1" type="ORF">OVN521_LOCUS49767</name>
</gene>
<feature type="non-terminal residue" evidence="1">
    <location>
        <position position="1"/>
    </location>
</feature>
<dbReference type="SUPFAM" id="SSF52047">
    <property type="entry name" value="RNI-like"/>
    <property type="match status" value="1"/>
</dbReference>
<evidence type="ECO:0000313" key="2">
    <source>
        <dbReference type="Proteomes" id="UP000663866"/>
    </source>
</evidence>
<evidence type="ECO:0000313" key="1">
    <source>
        <dbReference type="EMBL" id="CAF4739805.1"/>
    </source>
</evidence>
<feature type="non-terminal residue" evidence="1">
    <location>
        <position position="48"/>
    </location>
</feature>
<comment type="caution">
    <text evidence="1">The sequence shown here is derived from an EMBL/GenBank/DDBJ whole genome shotgun (WGS) entry which is preliminary data.</text>
</comment>
<reference evidence="1" key="1">
    <citation type="submission" date="2021-02" db="EMBL/GenBank/DDBJ databases">
        <authorList>
            <person name="Nowell W R."/>
        </authorList>
    </citation>
    <scope>NUCLEOTIDE SEQUENCE</scope>
</reference>
<dbReference type="EMBL" id="CAJOBG010110829">
    <property type="protein sequence ID" value="CAF4739805.1"/>
    <property type="molecule type" value="Genomic_DNA"/>
</dbReference>
<dbReference type="Proteomes" id="UP000663866">
    <property type="component" value="Unassembled WGS sequence"/>
</dbReference>
<proteinExistence type="predicted"/>
<sequence>MMVAAATNQSLTTFQFGQNHIDTRCLIIMLEALTQLTNISLEELDLTV</sequence>
<keyword evidence="2" id="KW-1185">Reference proteome</keyword>